<feature type="compositionally biased region" description="Polar residues" evidence="1">
    <location>
        <begin position="1"/>
        <end position="11"/>
    </location>
</feature>
<dbReference type="EMBL" id="JAXUIC010000012">
    <property type="protein sequence ID" value="KAK4559340.1"/>
    <property type="molecule type" value="Genomic_DNA"/>
</dbReference>
<name>A0AAN7E0M3_QUERU</name>
<dbReference type="AlphaFoldDB" id="A0AAN7E0M3"/>
<reference evidence="2 3" key="1">
    <citation type="journal article" date="2023" name="G3 (Bethesda)">
        <title>A haplotype-resolved chromosome-scale genome for Quercus rubra L. provides insights into the genetics of adaptive traits for red oak species.</title>
        <authorList>
            <person name="Kapoor B."/>
            <person name="Jenkins J."/>
            <person name="Schmutz J."/>
            <person name="Zhebentyayeva T."/>
            <person name="Kuelheim C."/>
            <person name="Coggeshall M."/>
            <person name="Heim C."/>
            <person name="Lasky J.R."/>
            <person name="Leites L."/>
            <person name="Islam-Faridi N."/>
            <person name="Romero-Severson J."/>
            <person name="DeLeo V.L."/>
            <person name="Lucas S.M."/>
            <person name="Lazic D."/>
            <person name="Gailing O."/>
            <person name="Carlson J."/>
            <person name="Staton M."/>
        </authorList>
    </citation>
    <scope>NUCLEOTIDE SEQUENCE [LARGE SCALE GENOMIC DNA]</scope>
    <source>
        <strain evidence="2">Pseudo-F2</strain>
    </source>
</reference>
<evidence type="ECO:0000313" key="2">
    <source>
        <dbReference type="EMBL" id="KAK4559340.1"/>
    </source>
</evidence>
<sequence length="133" mass="14216">MATESSLNSHCRVSRKKTASVGSQRALADLSNSAKPSTCLALKNHSNKLAAFGGEHNVCKLTSPSGGKIKVLIEFPNSEKSSTLTASKKNYTDKLSIDNREIDVSKPISSVQGEVNVIEPTISQSTKSHQFIA</sequence>
<proteinExistence type="predicted"/>
<organism evidence="2 3">
    <name type="scientific">Quercus rubra</name>
    <name type="common">Northern red oak</name>
    <name type="synonym">Quercus borealis</name>
    <dbReference type="NCBI Taxonomy" id="3512"/>
    <lineage>
        <taxon>Eukaryota</taxon>
        <taxon>Viridiplantae</taxon>
        <taxon>Streptophyta</taxon>
        <taxon>Embryophyta</taxon>
        <taxon>Tracheophyta</taxon>
        <taxon>Spermatophyta</taxon>
        <taxon>Magnoliopsida</taxon>
        <taxon>eudicotyledons</taxon>
        <taxon>Gunneridae</taxon>
        <taxon>Pentapetalae</taxon>
        <taxon>rosids</taxon>
        <taxon>fabids</taxon>
        <taxon>Fagales</taxon>
        <taxon>Fagaceae</taxon>
        <taxon>Quercus</taxon>
    </lineage>
</organism>
<evidence type="ECO:0000256" key="1">
    <source>
        <dbReference type="SAM" id="MobiDB-lite"/>
    </source>
</evidence>
<feature type="region of interest" description="Disordered" evidence="1">
    <location>
        <begin position="1"/>
        <end position="33"/>
    </location>
</feature>
<dbReference type="Proteomes" id="UP001324115">
    <property type="component" value="Unassembled WGS sequence"/>
</dbReference>
<protein>
    <submittedName>
        <fullName evidence="2">Uncharacterized protein</fullName>
    </submittedName>
</protein>
<gene>
    <name evidence="2" type="ORF">RGQ29_008530</name>
</gene>
<keyword evidence="3" id="KW-1185">Reference proteome</keyword>
<accession>A0AAN7E0M3</accession>
<evidence type="ECO:0000313" key="3">
    <source>
        <dbReference type="Proteomes" id="UP001324115"/>
    </source>
</evidence>
<dbReference type="EMBL" id="JAXUIC010000012">
    <property type="protein sequence ID" value="KAK4559341.1"/>
    <property type="molecule type" value="Genomic_DNA"/>
</dbReference>
<comment type="caution">
    <text evidence="2">The sequence shown here is derived from an EMBL/GenBank/DDBJ whole genome shotgun (WGS) entry which is preliminary data.</text>
</comment>